<comment type="subcellular location">
    <subcellularLocation>
        <location evidence="1">Cell outer membrane</location>
    </subcellularLocation>
</comment>
<evidence type="ECO:0000256" key="5">
    <source>
        <dbReference type="ARBA" id="ARBA00023237"/>
    </source>
</evidence>
<gene>
    <name evidence="9" type="ORF">GCM10023091_06190</name>
</gene>
<dbReference type="SUPFAM" id="SSF48452">
    <property type="entry name" value="TPR-like"/>
    <property type="match status" value="1"/>
</dbReference>
<organism evidence="9 10">
    <name type="scientific">Ravibacter arvi</name>
    <dbReference type="NCBI Taxonomy" id="2051041"/>
    <lineage>
        <taxon>Bacteria</taxon>
        <taxon>Pseudomonadati</taxon>
        <taxon>Bacteroidota</taxon>
        <taxon>Cytophagia</taxon>
        <taxon>Cytophagales</taxon>
        <taxon>Spirosomataceae</taxon>
        <taxon>Ravibacter</taxon>
    </lineage>
</organism>
<feature type="domain" description="SusD-like N-terminal" evidence="8">
    <location>
        <begin position="97"/>
        <end position="226"/>
    </location>
</feature>
<evidence type="ECO:0000313" key="9">
    <source>
        <dbReference type="EMBL" id="GAA4433091.1"/>
    </source>
</evidence>
<accession>A0ABP8LQB0</accession>
<comment type="caution">
    <text evidence="9">The sequence shown here is derived from an EMBL/GenBank/DDBJ whole genome shotgun (WGS) entry which is preliminary data.</text>
</comment>
<feature type="region of interest" description="Disordered" evidence="6">
    <location>
        <begin position="484"/>
        <end position="503"/>
    </location>
</feature>
<proteinExistence type="inferred from homology"/>
<dbReference type="Pfam" id="PF14322">
    <property type="entry name" value="SusD-like_3"/>
    <property type="match status" value="1"/>
</dbReference>
<name>A0ABP8LQB0_9BACT</name>
<evidence type="ECO:0000256" key="6">
    <source>
        <dbReference type="SAM" id="MobiDB-lite"/>
    </source>
</evidence>
<evidence type="ECO:0000256" key="1">
    <source>
        <dbReference type="ARBA" id="ARBA00004442"/>
    </source>
</evidence>
<comment type="similarity">
    <text evidence="2">Belongs to the SusD family.</text>
</comment>
<dbReference type="CDD" id="cd08977">
    <property type="entry name" value="SusD"/>
    <property type="match status" value="1"/>
</dbReference>
<sequence length="503" mass="55793">MKKISNHFLRFGWLLSLLLGSYGCDNLLEEKPKATIVLAGLTPETLDQAIIGAYEPLTRSRGRLWESSFSQALNMMSEYFDGGTLGGFGYSNYQYLNPAVVTSALDPAWTTLYEAIGKANTIIATLDENKTLTEAQKNVGYAEAKFIRALGYYTAVRVWGKVPLRVRPIQSADDVHLAVSEIADIYKQIVEDLKAAEVALPDRVPSAKAGRATAGAAKTALAEVYLTLGDFQNARDKAREVLDKKALYGYELEQDFVSIFSPTAATNKEDIFSLKFSQIIDRGTFIPTHYADANAKAAGFALRSLLAGGVMSWAPLIRDWDPADLRFQFSVYDSYLLNGVRTPVAIASQLAYFDRLMGKFRDPNAPIDTGGGTDFYLWRFADVLLIFAEADNQVNGPTTEALEAVNQVRRRGYGLPVTTASKTVDLPSTLTKQAFDEMVFRERGYEFVGECKRWFDMVRTKRVDVVLEGVRMAKPANAARKATPVSNFFPMPDTERQTNNLID</sequence>
<dbReference type="Gene3D" id="1.25.40.390">
    <property type="match status" value="1"/>
</dbReference>
<evidence type="ECO:0000313" key="10">
    <source>
        <dbReference type="Proteomes" id="UP001501508"/>
    </source>
</evidence>
<dbReference type="InterPro" id="IPR033985">
    <property type="entry name" value="SusD-like_N"/>
</dbReference>
<dbReference type="PROSITE" id="PS51257">
    <property type="entry name" value="PROKAR_LIPOPROTEIN"/>
    <property type="match status" value="1"/>
</dbReference>
<dbReference type="EMBL" id="BAABEY010000002">
    <property type="protein sequence ID" value="GAA4433091.1"/>
    <property type="molecule type" value="Genomic_DNA"/>
</dbReference>
<keyword evidence="4" id="KW-0472">Membrane</keyword>
<keyword evidence="10" id="KW-1185">Reference proteome</keyword>
<keyword evidence="5" id="KW-0998">Cell outer membrane</keyword>
<evidence type="ECO:0000259" key="8">
    <source>
        <dbReference type="Pfam" id="PF14322"/>
    </source>
</evidence>
<dbReference type="RefSeq" id="WP_345026572.1">
    <property type="nucleotide sequence ID" value="NZ_BAABEY010000002.1"/>
</dbReference>
<evidence type="ECO:0000256" key="4">
    <source>
        <dbReference type="ARBA" id="ARBA00023136"/>
    </source>
</evidence>
<protein>
    <submittedName>
        <fullName evidence="9">RagB/SusD family nutrient uptake outer membrane protein</fullName>
    </submittedName>
</protein>
<dbReference type="InterPro" id="IPR012944">
    <property type="entry name" value="SusD_RagB_dom"/>
</dbReference>
<dbReference type="Pfam" id="PF07980">
    <property type="entry name" value="SusD_RagB"/>
    <property type="match status" value="1"/>
</dbReference>
<dbReference type="Proteomes" id="UP001501508">
    <property type="component" value="Unassembled WGS sequence"/>
</dbReference>
<evidence type="ECO:0000256" key="2">
    <source>
        <dbReference type="ARBA" id="ARBA00006275"/>
    </source>
</evidence>
<feature type="domain" description="RagB/SusD" evidence="7">
    <location>
        <begin position="351"/>
        <end position="464"/>
    </location>
</feature>
<dbReference type="InterPro" id="IPR011990">
    <property type="entry name" value="TPR-like_helical_dom_sf"/>
</dbReference>
<evidence type="ECO:0000259" key="7">
    <source>
        <dbReference type="Pfam" id="PF07980"/>
    </source>
</evidence>
<keyword evidence="3" id="KW-0732">Signal</keyword>
<evidence type="ECO:0000256" key="3">
    <source>
        <dbReference type="ARBA" id="ARBA00022729"/>
    </source>
</evidence>
<reference evidence="10" key="1">
    <citation type="journal article" date="2019" name="Int. J. Syst. Evol. Microbiol.">
        <title>The Global Catalogue of Microorganisms (GCM) 10K type strain sequencing project: providing services to taxonomists for standard genome sequencing and annotation.</title>
        <authorList>
            <consortium name="The Broad Institute Genomics Platform"/>
            <consortium name="The Broad Institute Genome Sequencing Center for Infectious Disease"/>
            <person name="Wu L."/>
            <person name="Ma J."/>
        </authorList>
    </citation>
    <scope>NUCLEOTIDE SEQUENCE [LARGE SCALE GENOMIC DNA]</scope>
    <source>
        <strain evidence="10">JCM 31920</strain>
    </source>
</reference>